<keyword evidence="2" id="KW-1185">Reference proteome</keyword>
<sequence length="74" mass="8457">MGCDQFFLKNYVKSSSRDTHPNNFPSIKNSCFLPAIKFIHPSISSLTKFISKLSKIKFNQIKIRSSFLAKSELT</sequence>
<accession>A0A9Q3JH49</accession>
<dbReference type="AlphaFoldDB" id="A0A9Q3JH49"/>
<organism evidence="1 2">
    <name type="scientific">Austropuccinia psidii MF-1</name>
    <dbReference type="NCBI Taxonomy" id="1389203"/>
    <lineage>
        <taxon>Eukaryota</taxon>
        <taxon>Fungi</taxon>
        <taxon>Dikarya</taxon>
        <taxon>Basidiomycota</taxon>
        <taxon>Pucciniomycotina</taxon>
        <taxon>Pucciniomycetes</taxon>
        <taxon>Pucciniales</taxon>
        <taxon>Sphaerophragmiaceae</taxon>
        <taxon>Austropuccinia</taxon>
    </lineage>
</organism>
<evidence type="ECO:0000313" key="1">
    <source>
        <dbReference type="EMBL" id="MBW0561505.1"/>
    </source>
</evidence>
<reference evidence="1" key="1">
    <citation type="submission" date="2021-03" db="EMBL/GenBank/DDBJ databases">
        <title>Draft genome sequence of rust myrtle Austropuccinia psidii MF-1, a brazilian biotype.</title>
        <authorList>
            <person name="Quecine M.C."/>
            <person name="Pachon D.M.R."/>
            <person name="Bonatelli M.L."/>
            <person name="Correr F.H."/>
            <person name="Franceschini L.M."/>
            <person name="Leite T.F."/>
            <person name="Margarido G.R.A."/>
            <person name="Almeida C.A."/>
            <person name="Ferrarezi J.A."/>
            <person name="Labate C.A."/>
        </authorList>
    </citation>
    <scope>NUCLEOTIDE SEQUENCE</scope>
    <source>
        <strain evidence="1">MF-1</strain>
    </source>
</reference>
<comment type="caution">
    <text evidence="1">The sequence shown here is derived from an EMBL/GenBank/DDBJ whole genome shotgun (WGS) entry which is preliminary data.</text>
</comment>
<proteinExistence type="predicted"/>
<evidence type="ECO:0000313" key="2">
    <source>
        <dbReference type="Proteomes" id="UP000765509"/>
    </source>
</evidence>
<dbReference type="EMBL" id="AVOT02071133">
    <property type="protein sequence ID" value="MBW0561505.1"/>
    <property type="molecule type" value="Genomic_DNA"/>
</dbReference>
<name>A0A9Q3JH49_9BASI</name>
<protein>
    <submittedName>
        <fullName evidence="1">Uncharacterized protein</fullName>
    </submittedName>
</protein>
<dbReference type="Proteomes" id="UP000765509">
    <property type="component" value="Unassembled WGS sequence"/>
</dbReference>
<gene>
    <name evidence="1" type="ORF">O181_101220</name>
</gene>